<evidence type="ECO:0000256" key="2">
    <source>
        <dbReference type="ARBA" id="ARBA00022801"/>
    </source>
</evidence>
<dbReference type="EC" id="3.6.1.42" evidence="4"/>
<dbReference type="AlphaFoldDB" id="A0A1C7NJX2"/>
<dbReference type="CDD" id="cd24040">
    <property type="entry name" value="ASKHA_NBD_GDA1"/>
    <property type="match status" value="1"/>
</dbReference>
<dbReference type="STRING" id="101091.A0A1C7NJX2"/>
<organism evidence="8 9">
    <name type="scientific">Choanephora cucurbitarum</name>
    <dbReference type="NCBI Taxonomy" id="101091"/>
    <lineage>
        <taxon>Eukaryota</taxon>
        <taxon>Fungi</taxon>
        <taxon>Fungi incertae sedis</taxon>
        <taxon>Mucoromycota</taxon>
        <taxon>Mucoromycotina</taxon>
        <taxon>Mucoromycetes</taxon>
        <taxon>Mucorales</taxon>
        <taxon>Mucorineae</taxon>
        <taxon>Choanephoraceae</taxon>
        <taxon>Choanephoroideae</taxon>
        <taxon>Choanephora</taxon>
    </lineage>
</organism>
<comment type="function">
    <text evidence="3">After transfer of sugars to endogenous macromolecular acceptors, the enzyme converts nucleoside diphosphates to nucleoside monophosphates which in turn exit the Golgi lumen in a coupled antiporter reaction, allowing entry of additional nucleotide sugar from the cytosol.</text>
</comment>
<dbReference type="GO" id="GO:0009134">
    <property type="term" value="P:nucleoside diphosphate catabolic process"/>
    <property type="evidence" value="ECO:0007669"/>
    <property type="project" value="TreeGrafter"/>
</dbReference>
<dbReference type="InterPro" id="IPR000407">
    <property type="entry name" value="GDA1_CD39_NTPase"/>
</dbReference>
<dbReference type="GO" id="GO:0016020">
    <property type="term" value="C:membrane"/>
    <property type="evidence" value="ECO:0007669"/>
    <property type="project" value="TreeGrafter"/>
</dbReference>
<dbReference type="Pfam" id="PF01150">
    <property type="entry name" value="GDA1_CD39"/>
    <property type="match status" value="1"/>
</dbReference>
<dbReference type="InParanoid" id="A0A1C7NJX2"/>
<feature type="binding site" evidence="6">
    <location>
        <begin position="235"/>
        <end position="239"/>
    </location>
    <ligand>
        <name>ATP</name>
        <dbReference type="ChEBI" id="CHEBI:30616"/>
    </ligand>
</feature>
<dbReference type="PROSITE" id="PS01238">
    <property type="entry name" value="GDA1_CD39_NTPASE"/>
    <property type="match status" value="1"/>
</dbReference>
<name>A0A1C7NJX2_9FUNG</name>
<dbReference type="GO" id="GO:0006487">
    <property type="term" value="P:protein N-linked glycosylation"/>
    <property type="evidence" value="ECO:0007669"/>
    <property type="project" value="TreeGrafter"/>
</dbReference>
<evidence type="ECO:0000256" key="6">
    <source>
        <dbReference type="PIRSR" id="PIRSR600407-2"/>
    </source>
</evidence>
<protein>
    <recommendedName>
        <fullName evidence="4">guanosine-diphosphatase</fullName>
        <ecNumber evidence="4">3.6.1.42</ecNumber>
    </recommendedName>
</protein>
<dbReference type="Proteomes" id="UP000093000">
    <property type="component" value="Unassembled WGS sequence"/>
</dbReference>
<evidence type="ECO:0000256" key="3">
    <source>
        <dbReference type="ARBA" id="ARBA00037742"/>
    </source>
</evidence>
<evidence type="ECO:0000313" key="9">
    <source>
        <dbReference type="Proteomes" id="UP000093000"/>
    </source>
</evidence>
<dbReference type="Gene3D" id="3.30.420.150">
    <property type="entry name" value="Exopolyphosphatase. Domain 2"/>
    <property type="match status" value="1"/>
</dbReference>
<dbReference type="GO" id="GO:0005794">
    <property type="term" value="C:Golgi apparatus"/>
    <property type="evidence" value="ECO:0007669"/>
    <property type="project" value="TreeGrafter"/>
</dbReference>
<dbReference type="Gene3D" id="3.30.420.40">
    <property type="match status" value="1"/>
</dbReference>
<comment type="caution">
    <text evidence="8">The sequence shown here is derived from an EMBL/GenBank/DDBJ whole genome shotgun (WGS) entry which is preliminary data.</text>
</comment>
<feature type="active site" description="Proton acceptor" evidence="5">
    <location>
        <position position="204"/>
    </location>
</feature>
<keyword evidence="6" id="KW-0547">Nucleotide-binding</keyword>
<sequence length="485" mass="53774">MMTSIKQKKSLFWKCAAAAAFFIAILLLAYSPSSGYTNSYQPIEGILFLDQNDTPLPNQIVGNNDNSNQCSATKDGQPSTEYAVMIDAGSSGSRVHVYKFKICSGDPELEDEVFHMLEPGLSSYAEDPTAAAESLKELMAIAVESVPKEKQTCTPIAVKATAGLRLLGQEKSDRILKSVRKYLETYPFPIAGEHGVEVMDGKDEGVYAWITVNYLLGKLKKSQQGQSAAIFDLGGASTQIVFEPTFSVPSESMSEGEHKYQLDYQNITHQLYQHSYLGYGLKEARKQIKSAVVDIWQSESAIGDKVYHPCLPSDYEEEFTLSNGSQIQLVGTGAGHAACRGVIEKVFRKEKLCELAPCAFDGVYQPPLTETFKDRDLYVFSFFYDLTQPLGMPSEFSVRELGELTERVCRGDTKPFQHVPKAVQLLKDTPGYCLDLTYIYNLLKFGYDIPNDRLVRTAKKIQGAETGWCLGASIAMLDENKLCQI</sequence>
<evidence type="ECO:0000256" key="1">
    <source>
        <dbReference type="ARBA" id="ARBA00009283"/>
    </source>
</evidence>
<evidence type="ECO:0000313" key="8">
    <source>
        <dbReference type="EMBL" id="OBZ87574.1"/>
    </source>
</evidence>
<dbReference type="PANTHER" id="PTHR11782:SF83">
    <property type="entry name" value="GUANOSINE-DIPHOSPHATASE"/>
    <property type="match status" value="1"/>
</dbReference>
<evidence type="ECO:0000256" key="7">
    <source>
        <dbReference type="RuleBase" id="RU003833"/>
    </source>
</evidence>
<gene>
    <name evidence="8" type="primary">gda1_1</name>
    <name evidence="8" type="ORF">A0J61_04375</name>
</gene>
<proteinExistence type="inferred from homology"/>
<dbReference type="PANTHER" id="PTHR11782">
    <property type="entry name" value="ADENOSINE/GUANOSINE DIPHOSPHATASE"/>
    <property type="match status" value="1"/>
</dbReference>
<dbReference type="GO" id="GO:0005524">
    <property type="term" value="F:ATP binding"/>
    <property type="evidence" value="ECO:0007669"/>
    <property type="project" value="UniProtKB-KW"/>
</dbReference>
<comment type="similarity">
    <text evidence="1 7">Belongs to the GDA1/CD39 NTPase family.</text>
</comment>
<accession>A0A1C7NJX2</accession>
<keyword evidence="6" id="KW-0067">ATP-binding</keyword>
<evidence type="ECO:0000256" key="4">
    <source>
        <dbReference type="ARBA" id="ARBA00038903"/>
    </source>
</evidence>
<dbReference type="FunCoup" id="A0A1C7NJX2">
    <property type="interactions" value="248"/>
</dbReference>
<dbReference type="EMBL" id="LUGH01000213">
    <property type="protein sequence ID" value="OBZ87574.1"/>
    <property type="molecule type" value="Genomic_DNA"/>
</dbReference>
<keyword evidence="9" id="KW-1185">Reference proteome</keyword>
<dbReference type="OrthoDB" id="6372431at2759"/>
<dbReference type="GO" id="GO:0017111">
    <property type="term" value="F:ribonucleoside triphosphate phosphatase activity"/>
    <property type="evidence" value="ECO:0007669"/>
    <property type="project" value="TreeGrafter"/>
</dbReference>
<evidence type="ECO:0000256" key="5">
    <source>
        <dbReference type="PIRSR" id="PIRSR600407-1"/>
    </source>
</evidence>
<dbReference type="GO" id="GO:0045134">
    <property type="term" value="F:UDP phosphatase activity"/>
    <property type="evidence" value="ECO:0007669"/>
    <property type="project" value="TreeGrafter"/>
</dbReference>
<dbReference type="GO" id="GO:0004382">
    <property type="term" value="F:GDP phosphatase activity"/>
    <property type="evidence" value="ECO:0007669"/>
    <property type="project" value="UniProtKB-EC"/>
</dbReference>
<reference evidence="8 9" key="1">
    <citation type="submission" date="2016-03" db="EMBL/GenBank/DDBJ databases">
        <title>Choanephora cucurbitarum.</title>
        <authorList>
            <person name="Min B."/>
            <person name="Park H."/>
            <person name="Park J.-H."/>
            <person name="Shin H.-D."/>
            <person name="Choi I.-G."/>
        </authorList>
    </citation>
    <scope>NUCLEOTIDE SEQUENCE [LARGE SCALE GENOMIC DNA]</scope>
    <source>
        <strain evidence="8 9">KUS-F28377</strain>
    </source>
</reference>
<keyword evidence="2 7" id="KW-0378">Hydrolase</keyword>